<protein>
    <submittedName>
        <fullName evidence="1">Uncharacterized protein</fullName>
    </submittedName>
</protein>
<evidence type="ECO:0000313" key="1">
    <source>
        <dbReference type="EMBL" id="KAK3796214.1"/>
    </source>
</evidence>
<sequence>MQNMIGFTRQIAKDQPRVSLLPMSLECGDLEVMLPFLMLLFRSQRFEGRLDPVLKQNLQVSIQRHFALI</sequence>
<dbReference type="Proteomes" id="UP001283361">
    <property type="component" value="Unassembled WGS sequence"/>
</dbReference>
<name>A0AAE1E6I5_9GAST</name>
<dbReference type="AlphaFoldDB" id="A0AAE1E6I5"/>
<organism evidence="1 2">
    <name type="scientific">Elysia crispata</name>
    <name type="common">lettuce slug</name>
    <dbReference type="NCBI Taxonomy" id="231223"/>
    <lineage>
        <taxon>Eukaryota</taxon>
        <taxon>Metazoa</taxon>
        <taxon>Spiralia</taxon>
        <taxon>Lophotrochozoa</taxon>
        <taxon>Mollusca</taxon>
        <taxon>Gastropoda</taxon>
        <taxon>Heterobranchia</taxon>
        <taxon>Euthyneura</taxon>
        <taxon>Panpulmonata</taxon>
        <taxon>Sacoglossa</taxon>
        <taxon>Placobranchoidea</taxon>
        <taxon>Plakobranchidae</taxon>
        <taxon>Elysia</taxon>
    </lineage>
</organism>
<keyword evidence="2" id="KW-1185">Reference proteome</keyword>
<dbReference type="EMBL" id="JAWDGP010000900">
    <property type="protein sequence ID" value="KAK3796214.1"/>
    <property type="molecule type" value="Genomic_DNA"/>
</dbReference>
<gene>
    <name evidence="1" type="ORF">RRG08_006785</name>
</gene>
<evidence type="ECO:0000313" key="2">
    <source>
        <dbReference type="Proteomes" id="UP001283361"/>
    </source>
</evidence>
<accession>A0AAE1E6I5</accession>
<comment type="caution">
    <text evidence="1">The sequence shown here is derived from an EMBL/GenBank/DDBJ whole genome shotgun (WGS) entry which is preliminary data.</text>
</comment>
<reference evidence="1" key="1">
    <citation type="journal article" date="2023" name="G3 (Bethesda)">
        <title>A reference genome for the long-term kleptoplast-retaining sea slug Elysia crispata morphotype clarki.</title>
        <authorList>
            <person name="Eastman K.E."/>
            <person name="Pendleton A.L."/>
            <person name="Shaikh M.A."/>
            <person name="Suttiyut T."/>
            <person name="Ogas R."/>
            <person name="Tomko P."/>
            <person name="Gavelis G."/>
            <person name="Widhalm J.R."/>
            <person name="Wisecaver J.H."/>
        </authorList>
    </citation>
    <scope>NUCLEOTIDE SEQUENCE</scope>
    <source>
        <strain evidence="1">ECLA1</strain>
    </source>
</reference>
<proteinExistence type="predicted"/>